<reference evidence="1 2" key="1">
    <citation type="submission" date="2019-04" db="EMBL/GenBank/DDBJ databases">
        <title>Draft genome of the big-headed turtle Platysternon megacephalum.</title>
        <authorList>
            <person name="Gong S."/>
        </authorList>
    </citation>
    <scope>NUCLEOTIDE SEQUENCE [LARGE SCALE GENOMIC DNA]</scope>
    <source>
        <strain evidence="1">DO16091913</strain>
        <tissue evidence="1">Muscle</tissue>
    </source>
</reference>
<accession>A0A4D9ELI9</accession>
<dbReference type="AlphaFoldDB" id="A0A4D9ELI9"/>
<dbReference type="EMBL" id="QXTE01000091">
    <property type="protein sequence ID" value="TFK06914.1"/>
    <property type="molecule type" value="Genomic_DNA"/>
</dbReference>
<sequence length="103" mass="11788">MLILCPLLSKCREGVLLLQNNRLLRTADGNLFKQNRQVPKSYFEKTPPSKRSVGKIHLQNDRGFLVFEPKSKGHHTNHQISHQGNPFAKYKALQLTIMQSHLG</sequence>
<name>A0A4D9ELI9_9SAUR</name>
<dbReference type="Proteomes" id="UP000297703">
    <property type="component" value="Unassembled WGS sequence"/>
</dbReference>
<protein>
    <submittedName>
        <fullName evidence="1">cGMP-inhibited 3',5'-cyclic phosphodiesterase A</fullName>
    </submittedName>
</protein>
<gene>
    <name evidence="1" type="ORF">DR999_PMT10262</name>
</gene>
<evidence type="ECO:0000313" key="1">
    <source>
        <dbReference type="EMBL" id="TFK06914.1"/>
    </source>
</evidence>
<organism evidence="1 2">
    <name type="scientific">Platysternon megacephalum</name>
    <name type="common">big-headed turtle</name>
    <dbReference type="NCBI Taxonomy" id="55544"/>
    <lineage>
        <taxon>Eukaryota</taxon>
        <taxon>Metazoa</taxon>
        <taxon>Chordata</taxon>
        <taxon>Craniata</taxon>
        <taxon>Vertebrata</taxon>
        <taxon>Euteleostomi</taxon>
        <taxon>Archelosauria</taxon>
        <taxon>Testudinata</taxon>
        <taxon>Testudines</taxon>
        <taxon>Cryptodira</taxon>
        <taxon>Durocryptodira</taxon>
        <taxon>Testudinoidea</taxon>
        <taxon>Platysternidae</taxon>
        <taxon>Platysternon</taxon>
    </lineage>
</organism>
<evidence type="ECO:0000313" key="2">
    <source>
        <dbReference type="Proteomes" id="UP000297703"/>
    </source>
</evidence>
<reference evidence="1 2" key="2">
    <citation type="submission" date="2019-04" db="EMBL/GenBank/DDBJ databases">
        <title>The genome sequence of big-headed turtle.</title>
        <authorList>
            <person name="Gong S."/>
        </authorList>
    </citation>
    <scope>NUCLEOTIDE SEQUENCE [LARGE SCALE GENOMIC DNA]</scope>
    <source>
        <strain evidence="1">DO16091913</strain>
        <tissue evidence="1">Muscle</tissue>
    </source>
</reference>
<keyword evidence="2" id="KW-1185">Reference proteome</keyword>
<comment type="caution">
    <text evidence="1">The sequence shown here is derived from an EMBL/GenBank/DDBJ whole genome shotgun (WGS) entry which is preliminary data.</text>
</comment>
<proteinExistence type="predicted"/>